<dbReference type="AlphaFoldDB" id="A0AAW0ND60"/>
<dbReference type="Gene3D" id="4.10.365.10">
    <property type="entry name" value="p27"/>
    <property type="match status" value="1"/>
</dbReference>
<organism evidence="18 19">
    <name type="scientific">Mugilogobius chulae</name>
    <name type="common">yellowstripe goby</name>
    <dbReference type="NCBI Taxonomy" id="88201"/>
    <lineage>
        <taxon>Eukaryota</taxon>
        <taxon>Metazoa</taxon>
        <taxon>Chordata</taxon>
        <taxon>Craniata</taxon>
        <taxon>Vertebrata</taxon>
        <taxon>Euteleostomi</taxon>
        <taxon>Actinopterygii</taxon>
        <taxon>Neopterygii</taxon>
        <taxon>Teleostei</taxon>
        <taxon>Neoteleostei</taxon>
        <taxon>Acanthomorphata</taxon>
        <taxon>Gobiaria</taxon>
        <taxon>Gobiiformes</taxon>
        <taxon>Gobioidei</taxon>
        <taxon>Gobiidae</taxon>
        <taxon>Gobionellinae</taxon>
        <taxon>Mugilogobius</taxon>
    </lineage>
</organism>
<feature type="compositionally biased region" description="Polar residues" evidence="16">
    <location>
        <begin position="1"/>
        <end position="13"/>
    </location>
</feature>
<keyword evidence="10" id="KW-0649">Protein kinase inhibitor</keyword>
<keyword evidence="11" id="KW-0539">Nucleus</keyword>
<keyword evidence="7" id="KW-0597">Phosphoprotein</keyword>
<dbReference type="Proteomes" id="UP001460270">
    <property type="component" value="Unassembled WGS sequence"/>
</dbReference>
<feature type="compositionally biased region" description="Basic residues" evidence="16">
    <location>
        <begin position="146"/>
        <end position="160"/>
    </location>
</feature>
<sequence length="272" mass="30148">MSDVRLSNGSPTLDRTADSRVPPDHPKPSACRNLFGAVDHEELKRDLKGHLREMEADARDKWGFDFAANTPLANGTGRITWELVDCRTVPDFYTRQPHREKGVCSAGNNHVDLNGNHSCVVVSPTEDRSDGQMECTEQCAAGIRKRHACHERSTQNKRTHSSGAEEMSCPSLSRSTEHTPRKKSPKRQTSHCPQPEQSGDGKGLALSVCLTERESVSVRAMQQRSSTSEHLQRRGIQACETSPWGEKSVLVDVRRNYSTTNISSLLKTGGRC</sequence>
<comment type="caution">
    <text evidence="18">The sequence shown here is derived from an EMBL/GenBank/DDBJ whole genome shotgun (WGS) entry which is preliminary data.</text>
</comment>
<evidence type="ECO:0000256" key="16">
    <source>
        <dbReference type="SAM" id="MobiDB-lite"/>
    </source>
</evidence>
<comment type="subcellular location">
    <subcellularLocation>
        <location evidence="3">Cytoplasm</location>
    </subcellularLocation>
    <subcellularLocation>
        <location evidence="2">Endosome</location>
    </subcellularLocation>
    <subcellularLocation>
        <location evidence="1">Nucleus</location>
    </subcellularLocation>
</comment>
<dbReference type="PANTHER" id="PTHR10265:SF9">
    <property type="entry name" value="CYCLIN-DEPENDENT KINASE INHIBITOR 1B"/>
    <property type="match status" value="1"/>
</dbReference>
<evidence type="ECO:0000256" key="10">
    <source>
        <dbReference type="ARBA" id="ARBA00023013"/>
    </source>
</evidence>
<keyword evidence="6" id="KW-0963">Cytoplasm</keyword>
<proteinExistence type="inferred from homology"/>
<evidence type="ECO:0000256" key="1">
    <source>
        <dbReference type="ARBA" id="ARBA00004123"/>
    </source>
</evidence>
<evidence type="ECO:0000256" key="15">
    <source>
        <dbReference type="ARBA" id="ARBA00045727"/>
    </source>
</evidence>
<evidence type="ECO:0000256" key="8">
    <source>
        <dbReference type="ARBA" id="ARBA00022753"/>
    </source>
</evidence>
<gene>
    <name evidence="18" type="ORF">WMY93_022851</name>
</gene>
<dbReference type="GO" id="GO:0051087">
    <property type="term" value="F:protein-folding chaperone binding"/>
    <property type="evidence" value="ECO:0007669"/>
    <property type="project" value="TreeGrafter"/>
</dbReference>
<feature type="region of interest" description="Disordered" evidence="16">
    <location>
        <begin position="1"/>
        <end position="31"/>
    </location>
</feature>
<evidence type="ECO:0000256" key="9">
    <source>
        <dbReference type="ARBA" id="ARBA00022843"/>
    </source>
</evidence>
<evidence type="ECO:0000256" key="6">
    <source>
        <dbReference type="ARBA" id="ARBA00022490"/>
    </source>
</evidence>
<evidence type="ECO:0000256" key="5">
    <source>
        <dbReference type="ARBA" id="ARBA00014547"/>
    </source>
</evidence>
<keyword evidence="12" id="KW-0131">Cell cycle</keyword>
<dbReference type="GO" id="GO:0005768">
    <property type="term" value="C:endosome"/>
    <property type="evidence" value="ECO:0007669"/>
    <property type="project" value="UniProtKB-SubCell"/>
</dbReference>
<evidence type="ECO:0000256" key="13">
    <source>
        <dbReference type="ARBA" id="ARBA00031903"/>
    </source>
</evidence>
<keyword evidence="19" id="KW-1185">Reference proteome</keyword>
<dbReference type="GO" id="GO:0000082">
    <property type="term" value="P:G1/S transition of mitotic cell cycle"/>
    <property type="evidence" value="ECO:0007669"/>
    <property type="project" value="TreeGrafter"/>
</dbReference>
<comment type="similarity">
    <text evidence="4">Belongs to the CDI family.</text>
</comment>
<keyword evidence="9" id="KW-0832">Ubl conjugation</keyword>
<accession>A0AAW0ND60</accession>
<evidence type="ECO:0000259" key="17">
    <source>
        <dbReference type="Pfam" id="PF02234"/>
    </source>
</evidence>
<dbReference type="InterPro" id="IPR003175">
    <property type="entry name" value="CDI_dom"/>
</dbReference>
<name>A0AAW0ND60_9GOBI</name>
<evidence type="ECO:0000256" key="4">
    <source>
        <dbReference type="ARBA" id="ARBA00006726"/>
    </source>
</evidence>
<dbReference type="InterPro" id="IPR044898">
    <property type="entry name" value="CDI_dom_sf"/>
</dbReference>
<evidence type="ECO:0000256" key="11">
    <source>
        <dbReference type="ARBA" id="ARBA00023242"/>
    </source>
</evidence>
<feature type="domain" description="Cyclin-dependent kinase inhibitor" evidence="17">
    <location>
        <begin position="33"/>
        <end position="84"/>
    </location>
</feature>
<evidence type="ECO:0000313" key="18">
    <source>
        <dbReference type="EMBL" id="KAK7890888.1"/>
    </source>
</evidence>
<feature type="compositionally biased region" description="Basic residues" evidence="16">
    <location>
        <begin position="180"/>
        <end position="189"/>
    </location>
</feature>
<dbReference type="GO" id="GO:0008285">
    <property type="term" value="P:negative regulation of cell population proliferation"/>
    <property type="evidence" value="ECO:0007669"/>
    <property type="project" value="TreeGrafter"/>
</dbReference>
<evidence type="ECO:0000256" key="14">
    <source>
        <dbReference type="ARBA" id="ARBA00031925"/>
    </source>
</evidence>
<evidence type="ECO:0000256" key="3">
    <source>
        <dbReference type="ARBA" id="ARBA00004496"/>
    </source>
</evidence>
<dbReference type="GO" id="GO:0004861">
    <property type="term" value="F:cyclin-dependent protein serine/threonine kinase inhibitor activity"/>
    <property type="evidence" value="ECO:0007669"/>
    <property type="project" value="InterPro"/>
</dbReference>
<dbReference type="Pfam" id="PF02234">
    <property type="entry name" value="CDI"/>
    <property type="match status" value="1"/>
</dbReference>
<dbReference type="EMBL" id="JBBPFD010000017">
    <property type="protein sequence ID" value="KAK7890888.1"/>
    <property type="molecule type" value="Genomic_DNA"/>
</dbReference>
<evidence type="ECO:0000256" key="12">
    <source>
        <dbReference type="ARBA" id="ARBA00023306"/>
    </source>
</evidence>
<dbReference type="GO" id="GO:0005634">
    <property type="term" value="C:nucleus"/>
    <property type="evidence" value="ECO:0007669"/>
    <property type="project" value="UniProtKB-SubCell"/>
</dbReference>
<evidence type="ECO:0000313" key="19">
    <source>
        <dbReference type="Proteomes" id="UP001460270"/>
    </source>
</evidence>
<keyword evidence="8" id="KW-0967">Endosome</keyword>
<reference evidence="19" key="1">
    <citation type="submission" date="2024-04" db="EMBL/GenBank/DDBJ databases">
        <title>Salinicola lusitanus LLJ914,a marine bacterium isolated from the Okinawa Trough.</title>
        <authorList>
            <person name="Li J."/>
        </authorList>
    </citation>
    <scope>NUCLEOTIDE SEQUENCE [LARGE SCALE GENOMIC DNA]</scope>
</reference>
<feature type="region of interest" description="Disordered" evidence="16">
    <location>
        <begin position="146"/>
        <end position="203"/>
    </location>
</feature>
<comment type="function">
    <text evidence="15">Important regulator of cell cycle progression. Inhibits the kinase activity of CDK2 bound to cyclin A, but has little inhibitory activity on CDK2 bound to SPDYA. Involved in G1 arrest. Potent inhibitor of cyclin E- and cyclin A-CDK2 complexes. Forms a complex with cyclin type D-CDK4 complexes and is involved in the assembly, stability, and modulation of CCND1-CDK4 complex activation. Acts either as an inhibitor or an activator of cyclin type D-CDK4 complexes depending on its phosphorylation state and/or stoichometry.</text>
</comment>
<evidence type="ECO:0000256" key="2">
    <source>
        <dbReference type="ARBA" id="ARBA00004177"/>
    </source>
</evidence>
<feature type="compositionally biased region" description="Basic and acidic residues" evidence="16">
    <location>
        <begin position="15"/>
        <end position="27"/>
    </location>
</feature>
<evidence type="ECO:0000256" key="7">
    <source>
        <dbReference type="ARBA" id="ARBA00022553"/>
    </source>
</evidence>
<dbReference type="PANTHER" id="PTHR10265">
    <property type="entry name" value="CYCLIN-DEPENDENT KINASE INHIBITOR 1"/>
    <property type="match status" value="1"/>
</dbReference>
<protein>
    <recommendedName>
        <fullName evidence="5">Cyclin-dependent kinase inhibitor 1B</fullName>
    </recommendedName>
    <alternativeName>
        <fullName evidence="14">Cyclin-dependent kinase inhibitor p27</fullName>
    </alternativeName>
    <alternativeName>
        <fullName evidence="13">p27Kip1</fullName>
    </alternativeName>
</protein>
<dbReference type="GO" id="GO:0045930">
    <property type="term" value="P:negative regulation of mitotic cell cycle"/>
    <property type="evidence" value="ECO:0007669"/>
    <property type="project" value="TreeGrafter"/>
</dbReference>